<dbReference type="PROSITE" id="PS00478">
    <property type="entry name" value="LIM_DOMAIN_1"/>
    <property type="match status" value="2"/>
</dbReference>
<evidence type="ECO:0000256" key="3">
    <source>
        <dbReference type="ARBA" id="ARBA00023038"/>
    </source>
</evidence>
<dbReference type="AlphaFoldDB" id="A0A1I7WXQ8"/>
<keyword evidence="2 4" id="KW-0862">Zinc</keyword>
<dbReference type="CDD" id="cd09330">
    <property type="entry name" value="LIM4_abLIM"/>
    <property type="match status" value="1"/>
</dbReference>
<dbReference type="PANTHER" id="PTHR24213:SF9">
    <property type="entry name" value="UNCOORDINATED 115A, ISOFORM B-RELATED"/>
    <property type="match status" value="1"/>
</dbReference>
<keyword evidence="7" id="KW-1185">Reference proteome</keyword>
<dbReference type="FunFam" id="2.10.110.10:FF:000055">
    <property type="entry name" value="Actin binding LIM protein 1"/>
    <property type="match status" value="1"/>
</dbReference>
<dbReference type="InterPro" id="IPR001781">
    <property type="entry name" value="Znf_LIM"/>
</dbReference>
<keyword evidence="3 4" id="KW-0440">LIM domain</keyword>
<keyword evidence="1 4" id="KW-0479">Metal-binding</keyword>
<evidence type="ECO:0000313" key="7">
    <source>
        <dbReference type="Proteomes" id="UP000095283"/>
    </source>
</evidence>
<protein>
    <submittedName>
        <fullName evidence="8">LIM zinc-binding domain-containing protein</fullName>
    </submittedName>
</protein>
<sequence length="273" mass="30927">MPFAQCARPLGESGFYTTTDGSYLCPEDYRSLSRELNIQPSIFKSPESSKISNGQDHPTNNTSTSQQVSPLGSPSADCAACDQPLHTGQVLLALGLSWHVFCFKCSECSAVLHGEYMSHDGKPLCLRDYNEKHGVKCYECHKFIAGKVLQAGGYKFHPTCARCSRCGLHFGDGEEMYMQGDEIWHPSCEHSRTTENIANEIRRNCGIDASKITVWRIRSTKTWLKNNDVDTPDLDLMENLWPILLRRIHADKRQFEIKKVKTNKQVCYHFETL</sequence>
<dbReference type="FunFam" id="2.10.110.10:FF:000080">
    <property type="entry name" value="actin-binding LIM protein 1 isoform X6"/>
    <property type="match status" value="1"/>
</dbReference>
<dbReference type="InterPro" id="IPR051618">
    <property type="entry name" value="Actin-binding_LIM"/>
</dbReference>
<accession>A0A1I7WXQ8</accession>
<feature type="region of interest" description="Disordered" evidence="5">
    <location>
        <begin position="45"/>
        <end position="71"/>
    </location>
</feature>
<dbReference type="GO" id="GO:0030032">
    <property type="term" value="P:lamellipodium assembly"/>
    <property type="evidence" value="ECO:0007669"/>
    <property type="project" value="TreeGrafter"/>
</dbReference>
<dbReference type="GO" id="GO:0015629">
    <property type="term" value="C:actin cytoskeleton"/>
    <property type="evidence" value="ECO:0007669"/>
    <property type="project" value="TreeGrafter"/>
</dbReference>
<reference evidence="8" key="1">
    <citation type="submission" date="2016-11" db="UniProtKB">
        <authorList>
            <consortium name="WormBaseParasite"/>
        </authorList>
    </citation>
    <scope>IDENTIFICATION</scope>
</reference>
<dbReference type="GO" id="GO:0051015">
    <property type="term" value="F:actin filament binding"/>
    <property type="evidence" value="ECO:0007669"/>
    <property type="project" value="TreeGrafter"/>
</dbReference>
<evidence type="ECO:0000256" key="4">
    <source>
        <dbReference type="PROSITE-ProRule" id="PRU00125"/>
    </source>
</evidence>
<name>A0A1I7WXQ8_HETBA</name>
<dbReference type="SUPFAM" id="SSF57716">
    <property type="entry name" value="Glucocorticoid receptor-like (DNA-binding domain)"/>
    <property type="match status" value="3"/>
</dbReference>
<dbReference type="Proteomes" id="UP000095283">
    <property type="component" value="Unplaced"/>
</dbReference>
<dbReference type="GO" id="GO:0046872">
    <property type="term" value="F:metal ion binding"/>
    <property type="evidence" value="ECO:0007669"/>
    <property type="project" value="UniProtKB-KW"/>
</dbReference>
<proteinExistence type="predicted"/>
<dbReference type="PROSITE" id="PS50023">
    <property type="entry name" value="LIM_DOMAIN_2"/>
    <property type="match status" value="1"/>
</dbReference>
<dbReference type="SMART" id="SM00132">
    <property type="entry name" value="LIM"/>
    <property type="match status" value="2"/>
</dbReference>
<organism evidence="7 8">
    <name type="scientific">Heterorhabditis bacteriophora</name>
    <name type="common">Entomopathogenic nematode worm</name>
    <dbReference type="NCBI Taxonomy" id="37862"/>
    <lineage>
        <taxon>Eukaryota</taxon>
        <taxon>Metazoa</taxon>
        <taxon>Ecdysozoa</taxon>
        <taxon>Nematoda</taxon>
        <taxon>Chromadorea</taxon>
        <taxon>Rhabditida</taxon>
        <taxon>Rhabditina</taxon>
        <taxon>Rhabditomorpha</taxon>
        <taxon>Strongyloidea</taxon>
        <taxon>Heterorhabditidae</taxon>
        <taxon>Heterorhabditis</taxon>
    </lineage>
</organism>
<dbReference type="WBParaSite" id="Hba_09950">
    <property type="protein sequence ID" value="Hba_09950"/>
    <property type="gene ID" value="Hba_09950"/>
</dbReference>
<evidence type="ECO:0000259" key="6">
    <source>
        <dbReference type="PROSITE" id="PS50023"/>
    </source>
</evidence>
<evidence type="ECO:0000256" key="2">
    <source>
        <dbReference type="ARBA" id="ARBA00022833"/>
    </source>
</evidence>
<evidence type="ECO:0000313" key="8">
    <source>
        <dbReference type="WBParaSite" id="Hba_09950"/>
    </source>
</evidence>
<dbReference type="Gene3D" id="2.10.110.10">
    <property type="entry name" value="Cysteine Rich Protein"/>
    <property type="match status" value="2"/>
</dbReference>
<dbReference type="CDD" id="cd09329">
    <property type="entry name" value="LIM3_abLIM"/>
    <property type="match status" value="1"/>
</dbReference>
<evidence type="ECO:0000256" key="1">
    <source>
        <dbReference type="ARBA" id="ARBA00022723"/>
    </source>
</evidence>
<dbReference type="Pfam" id="PF00412">
    <property type="entry name" value="LIM"/>
    <property type="match status" value="2"/>
</dbReference>
<feature type="domain" description="LIM zinc-binding" evidence="6">
    <location>
        <begin position="76"/>
        <end position="135"/>
    </location>
</feature>
<evidence type="ECO:0000256" key="5">
    <source>
        <dbReference type="SAM" id="MobiDB-lite"/>
    </source>
</evidence>
<dbReference type="PANTHER" id="PTHR24213">
    <property type="entry name" value="ACTIN-BINDING LIM PROTEIN"/>
    <property type="match status" value="1"/>
</dbReference>